<evidence type="ECO:0000313" key="3">
    <source>
        <dbReference type="Proteomes" id="UP001612415"/>
    </source>
</evidence>
<proteinExistence type="predicted"/>
<evidence type="ECO:0000313" key="2">
    <source>
        <dbReference type="EMBL" id="MFI5679339.1"/>
    </source>
</evidence>
<feature type="region of interest" description="Disordered" evidence="1">
    <location>
        <begin position="111"/>
        <end position="139"/>
    </location>
</feature>
<feature type="region of interest" description="Disordered" evidence="1">
    <location>
        <begin position="1"/>
        <end position="21"/>
    </location>
</feature>
<dbReference type="Proteomes" id="UP001612415">
    <property type="component" value="Unassembled WGS sequence"/>
</dbReference>
<protein>
    <recommendedName>
        <fullName evidence="4">ASPIC/UnbV domain-containing protein</fullName>
    </recommendedName>
</protein>
<comment type="caution">
    <text evidence="2">The sequence shown here is derived from an EMBL/GenBank/DDBJ whole genome shotgun (WGS) entry which is preliminary data.</text>
</comment>
<evidence type="ECO:0000256" key="1">
    <source>
        <dbReference type="SAM" id="MobiDB-lite"/>
    </source>
</evidence>
<dbReference type="RefSeq" id="WP_398659816.1">
    <property type="nucleotide sequence ID" value="NZ_JBITDC010000014.1"/>
</dbReference>
<organism evidence="2 3">
    <name type="scientific">Streptomyces cellulosae</name>
    <dbReference type="NCBI Taxonomy" id="1968"/>
    <lineage>
        <taxon>Bacteria</taxon>
        <taxon>Bacillati</taxon>
        <taxon>Actinomycetota</taxon>
        <taxon>Actinomycetes</taxon>
        <taxon>Kitasatosporales</taxon>
        <taxon>Streptomycetaceae</taxon>
        <taxon>Streptomyces</taxon>
    </lineage>
</organism>
<dbReference type="EMBL" id="JBITDC010000014">
    <property type="protein sequence ID" value="MFI5679339.1"/>
    <property type="molecule type" value="Genomic_DNA"/>
</dbReference>
<accession>A0ABW7YB44</accession>
<keyword evidence="3" id="KW-1185">Reference proteome</keyword>
<evidence type="ECO:0008006" key="4">
    <source>
        <dbReference type="Google" id="ProtNLM"/>
    </source>
</evidence>
<sequence length="153" mass="17024">MEEPRLEEPRHDHRGGDIDGTTNSDFDLLVRWSDGELTVYEDLGANSLKKERQLKSANQLWTHSRVLVPGEFGGNLWEDDLFVRWSDGEVTVYGNTQADALGREYQLVPPPARGTALRRGQHSGRSTGEETAAEESCDSVCGPGLLRRITADK</sequence>
<name>A0ABW7YB44_STRCE</name>
<feature type="compositionally biased region" description="Basic and acidic residues" evidence="1">
    <location>
        <begin position="1"/>
        <end position="17"/>
    </location>
</feature>
<gene>
    <name evidence="2" type="ORF">ACIA8P_32685</name>
</gene>
<reference evidence="2 3" key="1">
    <citation type="submission" date="2024-10" db="EMBL/GenBank/DDBJ databases">
        <title>The Natural Products Discovery Center: Release of the First 8490 Sequenced Strains for Exploring Actinobacteria Biosynthetic Diversity.</title>
        <authorList>
            <person name="Kalkreuter E."/>
            <person name="Kautsar S.A."/>
            <person name="Yang D."/>
            <person name="Bader C.D."/>
            <person name="Teijaro C.N."/>
            <person name="Fluegel L."/>
            <person name="Davis C.M."/>
            <person name="Simpson J.R."/>
            <person name="Lauterbach L."/>
            <person name="Steele A.D."/>
            <person name="Gui C."/>
            <person name="Meng S."/>
            <person name="Li G."/>
            <person name="Viehrig K."/>
            <person name="Ye F."/>
            <person name="Su P."/>
            <person name="Kiefer A.F."/>
            <person name="Nichols A."/>
            <person name="Cepeda A.J."/>
            <person name="Yan W."/>
            <person name="Fan B."/>
            <person name="Jiang Y."/>
            <person name="Adhikari A."/>
            <person name="Zheng C.-J."/>
            <person name="Schuster L."/>
            <person name="Cowan T.M."/>
            <person name="Smanski M.J."/>
            <person name="Chevrette M.G."/>
            <person name="De Carvalho L.P.S."/>
            <person name="Shen B."/>
        </authorList>
    </citation>
    <scope>NUCLEOTIDE SEQUENCE [LARGE SCALE GENOMIC DNA]</scope>
    <source>
        <strain evidence="2 3">NPDC051599</strain>
    </source>
</reference>